<proteinExistence type="predicted"/>
<dbReference type="Proteomes" id="UP000254649">
    <property type="component" value="Unassembled WGS sequence"/>
</dbReference>
<keyword evidence="2" id="KW-1185">Reference proteome</keyword>
<evidence type="ECO:0000313" key="1">
    <source>
        <dbReference type="EMBL" id="SUT96305.1"/>
    </source>
</evidence>
<reference evidence="1 2" key="1">
    <citation type="submission" date="2018-06" db="EMBL/GenBank/DDBJ databases">
        <authorList>
            <consortium name="Pathogen Informatics"/>
            <person name="Doyle S."/>
        </authorList>
    </citation>
    <scope>NUCLEOTIDE SEQUENCE [LARGE SCALE GENOMIC DNA]</scope>
    <source>
        <strain evidence="1 2">NCTC10801</strain>
    </source>
</reference>
<protein>
    <submittedName>
        <fullName evidence="1">Uncharacterized protein</fullName>
    </submittedName>
</protein>
<organism evidence="1 2">
    <name type="scientific">[Actinobacillus] rossii</name>
    <dbReference type="NCBI Taxonomy" id="123820"/>
    <lineage>
        <taxon>Bacteria</taxon>
        <taxon>Pseudomonadati</taxon>
        <taxon>Pseudomonadota</taxon>
        <taxon>Gammaproteobacteria</taxon>
        <taxon>Pasteurellales</taxon>
        <taxon>Pasteurellaceae</taxon>
    </lineage>
</organism>
<dbReference type="EMBL" id="UFRQ01000003">
    <property type="protein sequence ID" value="SUT96305.1"/>
    <property type="molecule type" value="Genomic_DNA"/>
</dbReference>
<accession>A0A380U5X1</accession>
<sequence length="53" mass="5998">MPKLAMPLTVFKIQNAKPKAKKLIHSLMDWVSTLKFNLMVKKSGIFSISNPLI</sequence>
<name>A0A380U5X1_9PAST</name>
<gene>
    <name evidence="1" type="ORF">NCTC10801_02684</name>
</gene>
<dbReference type="AlphaFoldDB" id="A0A380U5X1"/>
<evidence type="ECO:0000313" key="2">
    <source>
        <dbReference type="Proteomes" id="UP000254649"/>
    </source>
</evidence>